<organism evidence="2 3">
    <name type="scientific">Pseudoteredinibacter isoporae</name>
    <dbReference type="NCBI Taxonomy" id="570281"/>
    <lineage>
        <taxon>Bacteria</taxon>
        <taxon>Pseudomonadati</taxon>
        <taxon>Pseudomonadota</taxon>
        <taxon>Gammaproteobacteria</taxon>
        <taxon>Cellvibrionales</taxon>
        <taxon>Cellvibrionaceae</taxon>
        <taxon>Pseudoteredinibacter</taxon>
    </lineage>
</organism>
<dbReference type="EMBL" id="JACHHT010000001">
    <property type="protein sequence ID" value="MBB6520505.1"/>
    <property type="molecule type" value="Genomic_DNA"/>
</dbReference>
<dbReference type="InParanoid" id="A0A7X0JQQ9"/>
<reference evidence="2 3" key="1">
    <citation type="submission" date="2020-08" db="EMBL/GenBank/DDBJ databases">
        <title>Genomic Encyclopedia of Type Strains, Phase IV (KMG-IV): sequencing the most valuable type-strain genomes for metagenomic binning, comparative biology and taxonomic classification.</title>
        <authorList>
            <person name="Goeker M."/>
        </authorList>
    </citation>
    <scope>NUCLEOTIDE SEQUENCE [LARGE SCALE GENOMIC DNA]</scope>
    <source>
        <strain evidence="2 3">DSM 22368</strain>
    </source>
</reference>
<evidence type="ECO:0000313" key="3">
    <source>
        <dbReference type="Proteomes" id="UP000528457"/>
    </source>
</evidence>
<feature type="signal peptide" evidence="1">
    <location>
        <begin position="1"/>
        <end position="26"/>
    </location>
</feature>
<proteinExistence type="predicted"/>
<evidence type="ECO:0000313" key="2">
    <source>
        <dbReference type="EMBL" id="MBB6520505.1"/>
    </source>
</evidence>
<dbReference type="RefSeq" id="WP_166851020.1">
    <property type="nucleotide sequence ID" value="NZ_JAAONY010000001.1"/>
</dbReference>
<name>A0A7X0JQQ9_9GAMM</name>
<evidence type="ECO:0000256" key="1">
    <source>
        <dbReference type="SAM" id="SignalP"/>
    </source>
</evidence>
<keyword evidence="3" id="KW-1185">Reference proteome</keyword>
<sequence>MTYDIKFKLKQSLVIAAMGVAIIGSASGTANPFVKDPLTHELERQLHIKMRANAAILNDDQFIKDKAKYIRKLFLALKAEGFSDKQALELVKASLHEDSL</sequence>
<protein>
    <submittedName>
        <fullName evidence="2">Intracellular septation protein A</fullName>
    </submittedName>
</protein>
<dbReference type="AlphaFoldDB" id="A0A7X0JQQ9"/>
<gene>
    <name evidence="2" type="ORF">HNR48_000783</name>
</gene>
<comment type="caution">
    <text evidence="2">The sequence shown here is derived from an EMBL/GenBank/DDBJ whole genome shotgun (WGS) entry which is preliminary data.</text>
</comment>
<keyword evidence="1" id="KW-0732">Signal</keyword>
<feature type="chain" id="PRO_5031268663" evidence="1">
    <location>
        <begin position="27"/>
        <end position="100"/>
    </location>
</feature>
<dbReference type="Proteomes" id="UP000528457">
    <property type="component" value="Unassembled WGS sequence"/>
</dbReference>
<accession>A0A7X0JQQ9</accession>